<dbReference type="InterPro" id="IPR052157">
    <property type="entry name" value="BCAA_transport_permease"/>
</dbReference>
<gene>
    <name evidence="11" type="ORF">UFOPK2265_00661</name>
</gene>
<evidence type="ECO:0000256" key="9">
    <source>
        <dbReference type="ARBA" id="ARBA00037998"/>
    </source>
</evidence>
<evidence type="ECO:0000256" key="7">
    <source>
        <dbReference type="ARBA" id="ARBA00022989"/>
    </source>
</evidence>
<keyword evidence="6" id="KW-0029">Amino-acid transport</keyword>
<keyword evidence="7 10" id="KW-1133">Transmembrane helix</keyword>
<dbReference type="GO" id="GO:0015192">
    <property type="term" value="F:L-phenylalanine transmembrane transporter activity"/>
    <property type="evidence" value="ECO:0007669"/>
    <property type="project" value="TreeGrafter"/>
</dbReference>
<keyword evidence="8 10" id="KW-0472">Membrane</keyword>
<dbReference type="GO" id="GO:0042941">
    <property type="term" value="P:D-alanine transmembrane transport"/>
    <property type="evidence" value="ECO:0007669"/>
    <property type="project" value="TreeGrafter"/>
</dbReference>
<evidence type="ECO:0000256" key="8">
    <source>
        <dbReference type="ARBA" id="ARBA00023136"/>
    </source>
</evidence>
<dbReference type="GO" id="GO:0005304">
    <property type="term" value="F:L-valine transmembrane transporter activity"/>
    <property type="evidence" value="ECO:0007669"/>
    <property type="project" value="TreeGrafter"/>
</dbReference>
<dbReference type="PANTHER" id="PTHR11795:SF371">
    <property type="entry name" value="HIGH-AFFINITY BRANCHED-CHAIN AMINO ACID TRANSPORT SYSTEM PERMEASE PROTEIN LIVH"/>
    <property type="match status" value="1"/>
</dbReference>
<feature type="transmembrane region" description="Helical" evidence="10">
    <location>
        <begin position="223"/>
        <end position="252"/>
    </location>
</feature>
<dbReference type="AlphaFoldDB" id="A0A6J6LF30"/>
<name>A0A6J6LF30_9ZZZZ</name>
<dbReference type="InterPro" id="IPR001851">
    <property type="entry name" value="ABC_transp_permease"/>
</dbReference>
<feature type="transmembrane region" description="Helical" evidence="10">
    <location>
        <begin position="95"/>
        <end position="118"/>
    </location>
</feature>
<keyword evidence="2" id="KW-0813">Transport</keyword>
<evidence type="ECO:0000256" key="1">
    <source>
        <dbReference type="ARBA" id="ARBA00004651"/>
    </source>
</evidence>
<evidence type="ECO:0000256" key="4">
    <source>
        <dbReference type="ARBA" id="ARBA00022519"/>
    </source>
</evidence>
<dbReference type="Pfam" id="PF02653">
    <property type="entry name" value="BPD_transp_2"/>
    <property type="match status" value="1"/>
</dbReference>
<dbReference type="GO" id="GO:0005886">
    <property type="term" value="C:plasma membrane"/>
    <property type="evidence" value="ECO:0007669"/>
    <property type="project" value="UniProtKB-SubCell"/>
</dbReference>
<dbReference type="GO" id="GO:0015808">
    <property type="term" value="P:L-alanine transport"/>
    <property type="evidence" value="ECO:0007669"/>
    <property type="project" value="TreeGrafter"/>
</dbReference>
<evidence type="ECO:0000256" key="6">
    <source>
        <dbReference type="ARBA" id="ARBA00022970"/>
    </source>
</evidence>
<keyword evidence="4" id="KW-0997">Cell inner membrane</keyword>
<proteinExistence type="inferred from homology"/>
<keyword evidence="5 10" id="KW-0812">Transmembrane</keyword>
<evidence type="ECO:0000256" key="2">
    <source>
        <dbReference type="ARBA" id="ARBA00022448"/>
    </source>
</evidence>
<dbReference type="CDD" id="cd06582">
    <property type="entry name" value="TM_PBP1_LivH_like"/>
    <property type="match status" value="1"/>
</dbReference>
<evidence type="ECO:0000313" key="11">
    <source>
        <dbReference type="EMBL" id="CAB4658935.1"/>
    </source>
</evidence>
<reference evidence="11" key="1">
    <citation type="submission" date="2020-05" db="EMBL/GenBank/DDBJ databases">
        <authorList>
            <person name="Chiriac C."/>
            <person name="Salcher M."/>
            <person name="Ghai R."/>
            <person name="Kavagutti S V."/>
        </authorList>
    </citation>
    <scope>NUCLEOTIDE SEQUENCE</scope>
</reference>
<comment type="similarity">
    <text evidence="9">Belongs to the binding-protein-dependent transport system permease family. LivHM subfamily.</text>
</comment>
<keyword evidence="3" id="KW-1003">Cell membrane</keyword>
<accession>A0A6J6LF30</accession>
<dbReference type="GO" id="GO:0015190">
    <property type="term" value="F:L-leucine transmembrane transporter activity"/>
    <property type="evidence" value="ECO:0007669"/>
    <property type="project" value="TreeGrafter"/>
</dbReference>
<dbReference type="GO" id="GO:0015188">
    <property type="term" value="F:L-isoleucine transmembrane transporter activity"/>
    <property type="evidence" value="ECO:0007669"/>
    <property type="project" value="TreeGrafter"/>
</dbReference>
<evidence type="ECO:0000256" key="5">
    <source>
        <dbReference type="ARBA" id="ARBA00022692"/>
    </source>
</evidence>
<feature type="transmembrane region" description="Helical" evidence="10">
    <location>
        <begin position="272"/>
        <end position="292"/>
    </location>
</feature>
<feature type="transmembrane region" description="Helical" evidence="10">
    <location>
        <begin position="138"/>
        <end position="160"/>
    </location>
</feature>
<dbReference type="EMBL" id="CAEZWP010000025">
    <property type="protein sequence ID" value="CAB4658935.1"/>
    <property type="molecule type" value="Genomic_DNA"/>
</dbReference>
<sequence length="297" mass="31355">MAEFVQLLFNGLVEGSIFGIAALGISLVYSVLKLVNFAAGDFLTLGAFTTFFFATNSHLPFIVAVLLSMLLGVAISLILEFIIWRKLRKSGAGMLALFLVATGVAFVLRQSIALIFGSNSRKFDIDQIKTFEFLGAQIAQAQLAVLCCASVAITVIALFIKKSTIGKNMRAYSDNPSLASVSGINVDRVIIATWTISGAFGALAGIFQGTVQGQFTNGMGLDLLLSILAAVVLGTIGDAYGALIGGFVLGIVMELSTWDALLGGIPSTYKPVVAFAVLVIVLLFKPEGIFGVKARKI</sequence>
<protein>
    <submittedName>
        <fullName evidence="11">Unannotated protein</fullName>
    </submittedName>
</protein>
<evidence type="ECO:0000256" key="3">
    <source>
        <dbReference type="ARBA" id="ARBA00022475"/>
    </source>
</evidence>
<evidence type="ECO:0000256" key="10">
    <source>
        <dbReference type="SAM" id="Phobius"/>
    </source>
</evidence>
<comment type="subcellular location">
    <subcellularLocation>
        <location evidence="1">Cell membrane</location>
        <topology evidence="1">Multi-pass membrane protein</topology>
    </subcellularLocation>
</comment>
<feature type="transmembrane region" description="Helical" evidence="10">
    <location>
        <begin position="61"/>
        <end position="83"/>
    </location>
</feature>
<organism evidence="11">
    <name type="scientific">freshwater metagenome</name>
    <dbReference type="NCBI Taxonomy" id="449393"/>
    <lineage>
        <taxon>unclassified sequences</taxon>
        <taxon>metagenomes</taxon>
        <taxon>ecological metagenomes</taxon>
    </lineage>
</organism>
<dbReference type="PANTHER" id="PTHR11795">
    <property type="entry name" value="BRANCHED-CHAIN AMINO ACID TRANSPORT SYSTEM PERMEASE PROTEIN LIVH"/>
    <property type="match status" value="1"/>
</dbReference>
<dbReference type="GO" id="GO:1903806">
    <property type="term" value="P:L-isoleucine import across plasma membrane"/>
    <property type="evidence" value="ECO:0007669"/>
    <property type="project" value="TreeGrafter"/>
</dbReference>
<feature type="transmembrane region" description="Helical" evidence="10">
    <location>
        <begin position="12"/>
        <end position="32"/>
    </location>
</feature>